<feature type="region of interest" description="Disordered" evidence="1">
    <location>
        <begin position="1"/>
        <end position="20"/>
    </location>
</feature>
<sequence length="98" mass="10407">MPPMTSTTPTPVVPDPAPATAPIAPGVTPPSVHVRAVVTWLAIFPLVSLGMLALAPISESWHPVLRAFVLTLVVVPLAVYVVVPKLLGAYGALRRRRR</sequence>
<name>A0AAU7WDI5_9MICO</name>
<evidence type="ECO:0000256" key="2">
    <source>
        <dbReference type="SAM" id="Phobius"/>
    </source>
</evidence>
<keyword evidence="2" id="KW-0812">Transmembrane</keyword>
<organism evidence="3">
    <name type="scientific">Agromyces sp. G08B096</name>
    <dbReference type="NCBI Taxonomy" id="3156399"/>
    <lineage>
        <taxon>Bacteria</taxon>
        <taxon>Bacillati</taxon>
        <taxon>Actinomycetota</taxon>
        <taxon>Actinomycetes</taxon>
        <taxon>Micrococcales</taxon>
        <taxon>Microbacteriaceae</taxon>
        <taxon>Agromyces</taxon>
    </lineage>
</organism>
<feature type="transmembrane region" description="Helical" evidence="2">
    <location>
        <begin position="67"/>
        <end position="93"/>
    </location>
</feature>
<dbReference type="EMBL" id="CP158374">
    <property type="protein sequence ID" value="XBX84065.1"/>
    <property type="molecule type" value="Genomic_DNA"/>
</dbReference>
<evidence type="ECO:0000313" key="3">
    <source>
        <dbReference type="EMBL" id="XBX84065.1"/>
    </source>
</evidence>
<protein>
    <submittedName>
        <fullName evidence="3">Uncharacterized protein</fullName>
    </submittedName>
</protein>
<accession>A0AAU7WDI5</accession>
<feature type="compositionally biased region" description="Low complexity" evidence="1">
    <location>
        <begin position="1"/>
        <end position="10"/>
    </location>
</feature>
<keyword evidence="2" id="KW-0472">Membrane</keyword>
<feature type="transmembrane region" description="Helical" evidence="2">
    <location>
        <begin position="37"/>
        <end position="55"/>
    </location>
</feature>
<gene>
    <name evidence="3" type="ORF">ABIQ69_03450</name>
</gene>
<evidence type="ECO:0000256" key="1">
    <source>
        <dbReference type="SAM" id="MobiDB-lite"/>
    </source>
</evidence>
<dbReference type="RefSeq" id="WP_350350066.1">
    <property type="nucleotide sequence ID" value="NZ_CP158374.1"/>
</dbReference>
<keyword evidence="2" id="KW-1133">Transmembrane helix</keyword>
<dbReference type="AlphaFoldDB" id="A0AAU7WDI5"/>
<reference evidence="3" key="1">
    <citation type="submission" date="2024-05" db="EMBL/GenBank/DDBJ databases">
        <authorList>
            <person name="Yu L."/>
        </authorList>
    </citation>
    <scope>NUCLEOTIDE SEQUENCE</scope>
    <source>
        <strain evidence="3">G08B096</strain>
    </source>
</reference>
<proteinExistence type="predicted"/>